<dbReference type="InterPro" id="IPR011559">
    <property type="entry name" value="Initiation_fac_2B_a/b/d"/>
</dbReference>
<gene>
    <name evidence="2 3" type="primary">mtnA</name>
    <name evidence="3" type="ORF">Mterra_03512</name>
</gene>
<dbReference type="UniPathway" id="UPA00904">
    <property type="reaction ID" value="UER00874"/>
</dbReference>
<sequence>MTRLLPFRFDQGEPTLWLLDQRKLPFEEVWVPCRTAAEAAAGIRDMVVRGAPAIGVTAAYGMVLAHLSGEDPAEADRVLRHSRPTAVNLFYALDRMKPHWGDLEATLREARAVWEEVEQTEQAISRHGAAVLKGQVLTHCNTGPLATGGYGTALGAIVEAYRQGRVTHVWVDETRPYLQGARLTAYELHKAGVPATLVTDNMAAYLMGKGEVDAVILGTDRMATNGDFANKIGTYGLAVLCHYHGIPFYPALPLSSVDPRLGSGEDIPIEERSALEVTTVRGVAIAPEGFPAAHPAFDVTPHHLVTGIVTEHGVLYPPFDESLPRALARSAGRQASVADS</sequence>
<dbReference type="NCBIfam" id="TIGR00524">
    <property type="entry name" value="eIF-2B_rel"/>
    <property type="match status" value="1"/>
</dbReference>
<dbReference type="GO" id="GO:0046523">
    <property type="term" value="F:S-methyl-5-thioribose-1-phosphate isomerase activity"/>
    <property type="evidence" value="ECO:0007669"/>
    <property type="project" value="UniProtKB-UniRule"/>
</dbReference>
<dbReference type="InterPro" id="IPR037171">
    <property type="entry name" value="NagB/RpiA_transferase-like"/>
</dbReference>
<dbReference type="FunFam" id="3.40.50.10470:FF:000006">
    <property type="entry name" value="Methylthioribose-1-phosphate isomerase"/>
    <property type="match status" value="1"/>
</dbReference>
<feature type="active site" description="Proton donor" evidence="2">
    <location>
        <position position="220"/>
    </location>
</feature>
<dbReference type="NCBIfam" id="NF004326">
    <property type="entry name" value="PRK05720.1"/>
    <property type="match status" value="1"/>
</dbReference>
<feature type="binding site" evidence="2">
    <location>
        <position position="179"/>
    </location>
    <ligand>
        <name>substrate</name>
    </ligand>
</feature>
<dbReference type="InterPro" id="IPR042529">
    <property type="entry name" value="IF_2B-like_C"/>
</dbReference>
<dbReference type="InterPro" id="IPR027363">
    <property type="entry name" value="M1Pi_N"/>
</dbReference>
<dbReference type="RefSeq" id="WP_119316410.1">
    <property type="nucleotide sequence ID" value="NZ_QXDL01000229.1"/>
</dbReference>
<dbReference type="PANTHER" id="PTHR43475">
    <property type="entry name" value="METHYLTHIORIBOSE-1-PHOSPHATE ISOMERASE"/>
    <property type="match status" value="1"/>
</dbReference>
<evidence type="ECO:0000313" key="4">
    <source>
        <dbReference type="Proteomes" id="UP000265715"/>
    </source>
</evidence>
<evidence type="ECO:0000256" key="2">
    <source>
        <dbReference type="HAMAP-Rule" id="MF_01678"/>
    </source>
</evidence>
<keyword evidence="4" id="KW-1185">Reference proteome</keyword>
<dbReference type="EC" id="5.3.1.23" evidence="2"/>
<organism evidence="3 4">
    <name type="scientific">Calidithermus terrae</name>
    <dbReference type="NCBI Taxonomy" id="1408545"/>
    <lineage>
        <taxon>Bacteria</taxon>
        <taxon>Thermotogati</taxon>
        <taxon>Deinococcota</taxon>
        <taxon>Deinococci</taxon>
        <taxon>Thermales</taxon>
        <taxon>Thermaceae</taxon>
        <taxon>Calidithermus</taxon>
    </lineage>
</organism>
<proteinExistence type="inferred from homology"/>
<keyword evidence="2" id="KW-0028">Amino-acid biosynthesis</keyword>
<name>A0A399E7S2_9DEIN</name>
<dbReference type="Pfam" id="PF01008">
    <property type="entry name" value="IF-2B"/>
    <property type="match status" value="1"/>
</dbReference>
<dbReference type="InterPro" id="IPR005251">
    <property type="entry name" value="IF-M1Pi"/>
</dbReference>
<keyword evidence="1 2" id="KW-0413">Isomerase</keyword>
<dbReference type="InterPro" id="IPR000649">
    <property type="entry name" value="IF-2B-related"/>
</dbReference>
<accession>A0A399E7S2</accession>
<protein>
    <recommendedName>
        <fullName evidence="2">Methylthioribose-1-phosphate isomerase</fullName>
        <shortName evidence="2">M1Pi</shortName>
        <shortName evidence="2">MTR-1-P isomerase</shortName>
        <ecNumber evidence="2">5.3.1.23</ecNumber>
    </recommendedName>
    <alternativeName>
        <fullName evidence="2">S-methyl-5-thioribose-1-phosphate isomerase</fullName>
    </alternativeName>
</protein>
<feature type="binding site" evidence="2">
    <location>
        <begin position="230"/>
        <end position="231"/>
    </location>
    <ligand>
        <name>substrate</name>
    </ligand>
</feature>
<dbReference type="EMBL" id="QXDL01000229">
    <property type="protein sequence ID" value="RIH80475.1"/>
    <property type="molecule type" value="Genomic_DNA"/>
</dbReference>
<feature type="binding site" evidence="2">
    <location>
        <position position="83"/>
    </location>
    <ligand>
        <name>substrate</name>
    </ligand>
</feature>
<feature type="binding site" evidence="2">
    <location>
        <begin position="49"/>
        <end position="51"/>
    </location>
    <ligand>
        <name>substrate</name>
    </ligand>
</feature>
<dbReference type="Proteomes" id="UP000265715">
    <property type="component" value="Unassembled WGS sequence"/>
</dbReference>
<evidence type="ECO:0000313" key="3">
    <source>
        <dbReference type="EMBL" id="RIH80475.1"/>
    </source>
</evidence>
<dbReference type="Gene3D" id="3.40.50.10470">
    <property type="entry name" value="Translation initiation factor eif-2b, domain 2"/>
    <property type="match status" value="1"/>
</dbReference>
<keyword evidence="2" id="KW-0486">Methionine biosynthesis</keyword>
<comment type="caution">
    <text evidence="3">The sequence shown here is derived from an EMBL/GenBank/DDBJ whole genome shotgun (WGS) entry which is preliminary data.</text>
</comment>
<comment type="function">
    <text evidence="2">Catalyzes the interconversion of methylthioribose-1-phosphate (MTR-1-P) into methylthioribulose-1-phosphate (MTRu-1-P).</text>
</comment>
<dbReference type="Gene3D" id="1.20.120.420">
    <property type="entry name" value="translation initiation factor eif-2b, domain 1"/>
    <property type="match status" value="1"/>
</dbReference>
<dbReference type="OrthoDB" id="9803436at2"/>
<comment type="similarity">
    <text evidence="2">Belongs to the EIF-2B alpha/beta/delta subunits family. MtnA subfamily.</text>
</comment>
<evidence type="ECO:0000256" key="1">
    <source>
        <dbReference type="ARBA" id="ARBA00023235"/>
    </source>
</evidence>
<dbReference type="GO" id="GO:0019509">
    <property type="term" value="P:L-methionine salvage from methylthioadenosine"/>
    <property type="evidence" value="ECO:0007669"/>
    <property type="project" value="UniProtKB-UniRule"/>
</dbReference>
<dbReference type="AlphaFoldDB" id="A0A399E7S2"/>
<dbReference type="NCBIfam" id="TIGR00512">
    <property type="entry name" value="salvage_mtnA"/>
    <property type="match status" value="1"/>
</dbReference>
<dbReference type="PANTHER" id="PTHR43475:SF1">
    <property type="entry name" value="METHYLTHIORIBOSE-1-PHOSPHATE ISOMERASE"/>
    <property type="match status" value="1"/>
</dbReference>
<comment type="pathway">
    <text evidence="2">Amino-acid biosynthesis; L-methionine biosynthesis via salvage pathway; L-methionine from S-methyl-5-thio-alpha-D-ribose 1-phosphate: step 1/6.</text>
</comment>
<reference evidence="3 4" key="1">
    <citation type="submission" date="2018-08" db="EMBL/GenBank/DDBJ databases">
        <title>Meiothermus terrae DSM 26712 genome sequencing project.</title>
        <authorList>
            <person name="Da Costa M.S."/>
            <person name="Albuquerque L."/>
            <person name="Raposo P."/>
            <person name="Froufe H.J.C."/>
            <person name="Barroso C.S."/>
            <person name="Egas C."/>
        </authorList>
    </citation>
    <scope>NUCLEOTIDE SEQUENCE [LARGE SCALE GENOMIC DNA]</scope>
    <source>
        <strain evidence="3 4">DSM 26712</strain>
    </source>
</reference>
<feature type="site" description="Transition state stabilizer" evidence="2">
    <location>
        <position position="140"/>
    </location>
</feature>
<dbReference type="SUPFAM" id="SSF100950">
    <property type="entry name" value="NagB/RpiA/CoA transferase-like"/>
    <property type="match status" value="1"/>
</dbReference>
<comment type="catalytic activity">
    <reaction evidence="2">
        <text>5-(methylsulfanyl)-alpha-D-ribose 1-phosphate = 5-(methylsulfanyl)-D-ribulose 1-phosphate</text>
        <dbReference type="Rhea" id="RHEA:19989"/>
        <dbReference type="ChEBI" id="CHEBI:58533"/>
        <dbReference type="ChEBI" id="CHEBI:58548"/>
        <dbReference type="EC" id="5.3.1.23"/>
    </reaction>
</comment>
<dbReference type="HAMAP" id="MF_01678">
    <property type="entry name" value="Salvage_MtnA"/>
    <property type="match status" value="1"/>
</dbReference>